<dbReference type="InterPro" id="IPR003594">
    <property type="entry name" value="HATPase_dom"/>
</dbReference>
<dbReference type="GeneID" id="95334801"/>
<keyword evidence="5" id="KW-0597">Phosphoprotein</keyword>
<dbReference type="PANTHER" id="PTHR43065">
    <property type="entry name" value="SENSOR HISTIDINE KINASE"/>
    <property type="match status" value="1"/>
</dbReference>
<keyword evidence="4" id="KW-1003">Cell membrane</keyword>
<dbReference type="Pfam" id="PF00672">
    <property type="entry name" value="HAMP"/>
    <property type="match status" value="1"/>
</dbReference>
<feature type="coiled-coil region" evidence="11">
    <location>
        <begin position="377"/>
        <end position="408"/>
    </location>
</feature>
<dbReference type="CDD" id="cd06225">
    <property type="entry name" value="HAMP"/>
    <property type="match status" value="1"/>
</dbReference>
<keyword evidence="10 12" id="KW-0472">Membrane</keyword>
<evidence type="ECO:0000256" key="8">
    <source>
        <dbReference type="ARBA" id="ARBA00022777"/>
    </source>
</evidence>
<dbReference type="InterPro" id="IPR033463">
    <property type="entry name" value="sCache_3"/>
</dbReference>
<dbReference type="OrthoDB" id="1931120at2"/>
<dbReference type="InterPro" id="IPR004358">
    <property type="entry name" value="Sig_transdc_His_kin-like_C"/>
</dbReference>
<evidence type="ECO:0000256" key="1">
    <source>
        <dbReference type="ARBA" id="ARBA00000085"/>
    </source>
</evidence>
<dbReference type="SMART" id="SM00304">
    <property type="entry name" value="HAMP"/>
    <property type="match status" value="1"/>
</dbReference>
<dbReference type="Pfam" id="PF02518">
    <property type="entry name" value="HATPase_c"/>
    <property type="match status" value="1"/>
</dbReference>
<dbReference type="InterPro" id="IPR003660">
    <property type="entry name" value="HAMP_dom"/>
</dbReference>
<evidence type="ECO:0000256" key="2">
    <source>
        <dbReference type="ARBA" id="ARBA00004651"/>
    </source>
</evidence>
<dbReference type="AlphaFoldDB" id="Q1QVS1"/>
<keyword evidence="7 12" id="KW-0812">Transmembrane</keyword>
<organism evidence="15 16">
    <name type="scientific">Chromohalobacter israelensis (strain ATCC BAA-138 / DSM 3043 / CIP 106854 / NCIMB 13768 / 1H11)</name>
    <name type="common">Chromohalobacter salexigens</name>
    <dbReference type="NCBI Taxonomy" id="290398"/>
    <lineage>
        <taxon>Bacteria</taxon>
        <taxon>Pseudomonadati</taxon>
        <taxon>Pseudomonadota</taxon>
        <taxon>Gammaproteobacteria</taxon>
        <taxon>Oceanospirillales</taxon>
        <taxon>Halomonadaceae</taxon>
        <taxon>Chromohalobacter</taxon>
    </lineage>
</organism>
<evidence type="ECO:0000256" key="3">
    <source>
        <dbReference type="ARBA" id="ARBA00012438"/>
    </source>
</evidence>
<dbReference type="InterPro" id="IPR036890">
    <property type="entry name" value="HATPase_C_sf"/>
</dbReference>
<sequence length="699" mass="76207">MNGLRRWLRASIRRRLLWLAFAPLVLLALALAGLTAYWTSTYNDRQLYMKVRADLAVASRVLDSLSQQQQARLEELARSHALASSLQGDGTQSLDALLDETQRAMQLDWLRVVSPDMLDGDPQLQRRLQPPDDGSGISGLDVLSASRLETLAPGLAERARLPLRETPQAVPSERRHETRGMVLRTLTPLRDAQGHLRLLLDGGRLLNGDAGPVDEIRDLVYGPGTLPEGTTGSVTLFLDDVRIATNVRLANGERALGTRVSQPVSEQVLARGERFIDNAFVVSGWYVAAYAPLASLTGQRIGMIYAGFPLTPYQRLYRETLLQIGGVLAVIMLISGLMVIRGVDTLASPVRRMHRVIHGIREGRQLRIGHLDSQDELAELAQEFDAMLDRLDEHQHALERAAQTLERRVQSRTHSLTEKTRALEEHVALLKQARASLMTQEKLAALGELTAGIAHEINNPAAVILGHVELIADTLGPDVAPVRDEVDTIIAQVERIRALIDNLLQYSRAGGGQEPAFRAEDINAIAADTEVLVRHALDKHGHRLVSALHATRPVECHRGQLQQVLINLLLNAAQASTAPVTIHLVTRDSVREVPGRGDLDGVEIRVADPGPGMSKAVRQRIFDPFFTTREAGSGLGLAISAGIVRRSGGDIGVASRPGRGTIFHVWLPCRAAPSGAEEATTRKLLDSLSDATAPSSRGS</sequence>
<feature type="domain" description="HAMP" evidence="14">
    <location>
        <begin position="344"/>
        <end position="396"/>
    </location>
</feature>
<keyword evidence="9 12" id="KW-1133">Transmembrane helix</keyword>
<dbReference type="RefSeq" id="WP_011507383.1">
    <property type="nucleotide sequence ID" value="NC_007963.1"/>
</dbReference>
<dbReference type="EMBL" id="CP000285">
    <property type="protein sequence ID" value="ABE59437.1"/>
    <property type="molecule type" value="Genomic_DNA"/>
</dbReference>
<dbReference type="Proteomes" id="UP000000239">
    <property type="component" value="Chromosome"/>
</dbReference>
<dbReference type="CDD" id="cd00082">
    <property type="entry name" value="HisKA"/>
    <property type="match status" value="1"/>
</dbReference>
<feature type="domain" description="Histidine kinase" evidence="13">
    <location>
        <begin position="452"/>
        <end position="671"/>
    </location>
</feature>
<evidence type="ECO:0000256" key="5">
    <source>
        <dbReference type="ARBA" id="ARBA00022553"/>
    </source>
</evidence>
<keyword evidence="6" id="KW-0808">Transferase</keyword>
<dbReference type="EC" id="2.7.13.3" evidence="3"/>
<dbReference type="SUPFAM" id="SSF47384">
    <property type="entry name" value="Homodimeric domain of signal transducing histidine kinase"/>
    <property type="match status" value="1"/>
</dbReference>
<comment type="subcellular location">
    <subcellularLocation>
        <location evidence="2">Cell membrane</location>
        <topology evidence="2">Multi-pass membrane protein</topology>
    </subcellularLocation>
</comment>
<comment type="catalytic activity">
    <reaction evidence="1">
        <text>ATP + protein L-histidine = ADP + protein N-phospho-L-histidine.</text>
        <dbReference type="EC" id="2.7.13.3"/>
    </reaction>
</comment>
<dbReference type="SUPFAM" id="SSF103190">
    <property type="entry name" value="Sensory domain-like"/>
    <property type="match status" value="1"/>
</dbReference>
<name>Q1QVS1_CHRI1</name>
<dbReference type="Gene3D" id="6.10.340.10">
    <property type="match status" value="1"/>
</dbReference>
<dbReference type="eggNOG" id="COG4191">
    <property type="taxonomic scope" value="Bacteria"/>
</dbReference>
<dbReference type="SUPFAM" id="SSF55874">
    <property type="entry name" value="ATPase domain of HSP90 chaperone/DNA topoisomerase II/histidine kinase"/>
    <property type="match status" value="1"/>
</dbReference>
<dbReference type="Gene3D" id="3.30.565.10">
    <property type="entry name" value="Histidine kinase-like ATPase, C-terminal domain"/>
    <property type="match status" value="1"/>
</dbReference>
<evidence type="ECO:0000256" key="9">
    <source>
        <dbReference type="ARBA" id="ARBA00022989"/>
    </source>
</evidence>
<dbReference type="HOGENOM" id="CLU_000445_89_21_6"/>
<dbReference type="GO" id="GO:0005886">
    <property type="term" value="C:plasma membrane"/>
    <property type="evidence" value="ECO:0007669"/>
    <property type="project" value="UniProtKB-SubCell"/>
</dbReference>
<dbReference type="PANTHER" id="PTHR43065:SF22">
    <property type="entry name" value="HISTIDINE KINASE"/>
    <property type="match status" value="1"/>
</dbReference>
<evidence type="ECO:0000256" key="12">
    <source>
        <dbReference type="SAM" id="Phobius"/>
    </source>
</evidence>
<keyword evidence="11" id="KW-0175">Coiled coil</keyword>
<dbReference type="InterPro" id="IPR003661">
    <property type="entry name" value="HisK_dim/P_dom"/>
</dbReference>
<dbReference type="SMART" id="SM00388">
    <property type="entry name" value="HisKA"/>
    <property type="match status" value="1"/>
</dbReference>
<dbReference type="KEGG" id="csa:Csal_2086"/>
<dbReference type="STRING" id="290398.Csal_2086"/>
<dbReference type="InterPro" id="IPR005467">
    <property type="entry name" value="His_kinase_dom"/>
</dbReference>
<dbReference type="Gene3D" id="1.10.287.130">
    <property type="match status" value="1"/>
</dbReference>
<gene>
    <name evidence="15" type="ordered locus">Csal_2086</name>
</gene>
<accession>Q1QVS1</accession>
<evidence type="ECO:0000313" key="15">
    <source>
        <dbReference type="EMBL" id="ABE59437.1"/>
    </source>
</evidence>
<dbReference type="eggNOG" id="COG2972">
    <property type="taxonomic scope" value="Bacteria"/>
</dbReference>
<evidence type="ECO:0000256" key="6">
    <source>
        <dbReference type="ARBA" id="ARBA00022679"/>
    </source>
</evidence>
<dbReference type="SMART" id="SM00387">
    <property type="entry name" value="HATPase_c"/>
    <property type="match status" value="1"/>
</dbReference>
<evidence type="ECO:0000259" key="13">
    <source>
        <dbReference type="PROSITE" id="PS50109"/>
    </source>
</evidence>
<dbReference type="PROSITE" id="PS50885">
    <property type="entry name" value="HAMP"/>
    <property type="match status" value="1"/>
</dbReference>
<proteinExistence type="predicted"/>
<reference evidence="15 16" key="1">
    <citation type="journal article" date="2011" name="Stand. Genomic Sci.">
        <title>Complete genome sequence of the halophilic and highly halotolerant Chromohalobacter salexigens type strain (1H11(T)).</title>
        <authorList>
            <person name="Copeland A."/>
            <person name="O'Connor K."/>
            <person name="Lucas S."/>
            <person name="Lapidus A."/>
            <person name="Berry K.W."/>
            <person name="Detter J.C."/>
            <person name="Del Rio T.G."/>
            <person name="Hammon N."/>
            <person name="Dalin E."/>
            <person name="Tice H."/>
            <person name="Pitluck S."/>
            <person name="Bruce D."/>
            <person name="Goodwin L."/>
            <person name="Han C."/>
            <person name="Tapia R."/>
            <person name="Saunders E."/>
            <person name="Schmutz J."/>
            <person name="Brettin T."/>
            <person name="Larimer F."/>
            <person name="Land M."/>
            <person name="Hauser L."/>
            <person name="Vargas C."/>
            <person name="Nieto J.J."/>
            <person name="Kyrpides N.C."/>
            <person name="Ivanova N."/>
            <person name="Goker M."/>
            <person name="Klenk H.P."/>
            <person name="Csonka L.N."/>
            <person name="Woyke T."/>
        </authorList>
    </citation>
    <scope>NUCLEOTIDE SEQUENCE [LARGE SCALE GENOMIC DNA]</scope>
    <source>
        <strain evidence="16">ATCC BAA-138 / DSM 3043 / CIP 106854 / NCIMB 13768 / 1H11</strain>
    </source>
</reference>
<dbReference type="Pfam" id="PF00512">
    <property type="entry name" value="HisKA"/>
    <property type="match status" value="1"/>
</dbReference>
<dbReference type="PROSITE" id="PS50109">
    <property type="entry name" value="HIS_KIN"/>
    <property type="match status" value="1"/>
</dbReference>
<evidence type="ECO:0000256" key="11">
    <source>
        <dbReference type="SAM" id="Coils"/>
    </source>
</evidence>
<evidence type="ECO:0000256" key="10">
    <source>
        <dbReference type="ARBA" id="ARBA00023136"/>
    </source>
</evidence>
<evidence type="ECO:0000256" key="4">
    <source>
        <dbReference type="ARBA" id="ARBA00022475"/>
    </source>
</evidence>
<protein>
    <recommendedName>
        <fullName evidence="3">histidine kinase</fullName>
        <ecNumber evidence="3">2.7.13.3</ecNumber>
    </recommendedName>
</protein>
<keyword evidence="8 15" id="KW-0418">Kinase</keyword>
<dbReference type="GO" id="GO:0000155">
    <property type="term" value="F:phosphorelay sensor kinase activity"/>
    <property type="evidence" value="ECO:0007669"/>
    <property type="project" value="InterPro"/>
</dbReference>
<dbReference type="InterPro" id="IPR029151">
    <property type="entry name" value="Sensor-like_sf"/>
</dbReference>
<feature type="transmembrane region" description="Helical" evidence="12">
    <location>
        <begin position="321"/>
        <end position="343"/>
    </location>
</feature>
<evidence type="ECO:0000256" key="7">
    <source>
        <dbReference type="ARBA" id="ARBA00022692"/>
    </source>
</evidence>
<evidence type="ECO:0000313" key="16">
    <source>
        <dbReference type="Proteomes" id="UP000000239"/>
    </source>
</evidence>
<keyword evidence="16" id="KW-1185">Reference proteome</keyword>
<evidence type="ECO:0000259" key="14">
    <source>
        <dbReference type="PROSITE" id="PS50885"/>
    </source>
</evidence>
<dbReference type="InterPro" id="IPR036097">
    <property type="entry name" value="HisK_dim/P_sf"/>
</dbReference>
<dbReference type="Pfam" id="PF17202">
    <property type="entry name" value="sCache_3_3"/>
    <property type="match status" value="1"/>
</dbReference>
<dbReference type="PRINTS" id="PR00344">
    <property type="entry name" value="BCTRLSENSOR"/>
</dbReference>